<evidence type="ECO:0000313" key="2">
    <source>
        <dbReference type="Proteomes" id="UP000825072"/>
    </source>
</evidence>
<organism evidence="1 2">
    <name type="scientific">Cutibacterium modestum</name>
    <dbReference type="NCBI Taxonomy" id="2559073"/>
    <lineage>
        <taxon>Bacteria</taxon>
        <taxon>Bacillati</taxon>
        <taxon>Actinomycetota</taxon>
        <taxon>Actinomycetes</taxon>
        <taxon>Propionibacteriales</taxon>
        <taxon>Propionibacteriaceae</taxon>
        <taxon>Cutibacterium</taxon>
    </lineage>
</organism>
<name>A0AAD1NW71_9ACTN</name>
<evidence type="ECO:0000313" key="1">
    <source>
        <dbReference type="EMBL" id="BCY25820.1"/>
    </source>
</evidence>
<dbReference type="EMBL" id="AP024747">
    <property type="protein sequence ID" value="BCY25820.1"/>
    <property type="molecule type" value="Genomic_DNA"/>
</dbReference>
<dbReference type="AlphaFoldDB" id="A0AAD1NW71"/>
<proteinExistence type="predicted"/>
<accession>A0AAD1NW71</accession>
<reference evidence="1" key="1">
    <citation type="submission" date="2021-06" db="EMBL/GenBank/DDBJ databases">
        <title>Genome sequence of Cutibacterium modestum strain KB17-24694.</title>
        <authorList>
            <person name="Dekio I."/>
            <person name="Asahina A."/>
            <person name="Nishida M."/>
        </authorList>
    </citation>
    <scope>NUCLEOTIDE SEQUENCE</scope>
    <source>
        <strain evidence="1">KB17-24694</strain>
    </source>
</reference>
<protein>
    <submittedName>
        <fullName evidence="1">Uncharacterized protein</fullName>
    </submittedName>
</protein>
<sequence>MVRGRRNNSVIAQRQVTGDTEGGLADPTIVHLAIRVLIVDLPTLAALTVLADDVNLHLLPCVDVDVNATLLALA</sequence>
<gene>
    <name evidence="1" type="ORF">KB1_18100</name>
</gene>
<dbReference type="Proteomes" id="UP000825072">
    <property type="component" value="Chromosome 1"/>
</dbReference>